<feature type="compositionally biased region" description="Low complexity" evidence="1">
    <location>
        <begin position="415"/>
        <end position="453"/>
    </location>
</feature>
<gene>
    <name evidence="3" type="ORF">OC846_006198</name>
</gene>
<feature type="compositionally biased region" description="Low complexity" evidence="1">
    <location>
        <begin position="515"/>
        <end position="549"/>
    </location>
</feature>
<dbReference type="SUPFAM" id="SSF52402">
    <property type="entry name" value="Adenine nucleotide alpha hydrolases-like"/>
    <property type="match status" value="1"/>
</dbReference>
<accession>A0AAN6GM27</accession>
<evidence type="ECO:0000313" key="4">
    <source>
        <dbReference type="Proteomes" id="UP001176517"/>
    </source>
</evidence>
<dbReference type="CDD" id="cd23659">
    <property type="entry name" value="USP_At3g01520-like"/>
    <property type="match status" value="1"/>
</dbReference>
<dbReference type="PANTHER" id="PTHR47815">
    <property type="entry name" value="UNIVERSAL STRESS PROTEIN A FAMILY PROTEIN C25B2.10"/>
    <property type="match status" value="1"/>
</dbReference>
<feature type="compositionally biased region" description="Low complexity" evidence="1">
    <location>
        <begin position="357"/>
        <end position="371"/>
    </location>
</feature>
<feature type="compositionally biased region" description="Low complexity" evidence="1">
    <location>
        <begin position="460"/>
        <end position="475"/>
    </location>
</feature>
<feature type="compositionally biased region" description="Basic and acidic residues" evidence="1">
    <location>
        <begin position="398"/>
        <end position="408"/>
    </location>
</feature>
<evidence type="ECO:0000313" key="3">
    <source>
        <dbReference type="EMBL" id="KAK0544056.1"/>
    </source>
</evidence>
<dbReference type="PANTHER" id="PTHR47815:SF1">
    <property type="entry name" value="UNIVERSAL STRESS PROTEIN A FAMILY PROTEIN C25B2.10"/>
    <property type="match status" value="1"/>
</dbReference>
<evidence type="ECO:0000256" key="1">
    <source>
        <dbReference type="SAM" id="MobiDB-lite"/>
    </source>
</evidence>
<feature type="compositionally biased region" description="Basic residues" evidence="1">
    <location>
        <begin position="332"/>
        <end position="343"/>
    </location>
</feature>
<dbReference type="EMBL" id="JAPDMZ010000307">
    <property type="protein sequence ID" value="KAK0544056.1"/>
    <property type="molecule type" value="Genomic_DNA"/>
</dbReference>
<name>A0AAN6GM27_9BASI</name>
<reference evidence="3" key="1">
    <citation type="journal article" date="2023" name="PhytoFront">
        <title>Draft Genome Resources of Seven Strains of Tilletia horrida, Causal Agent of Kernel Smut of Rice.</title>
        <authorList>
            <person name="Khanal S."/>
            <person name="Antony Babu S."/>
            <person name="Zhou X.G."/>
        </authorList>
    </citation>
    <scope>NUCLEOTIDE SEQUENCE</scope>
    <source>
        <strain evidence="3">TX6</strain>
    </source>
</reference>
<feature type="region of interest" description="Disordered" evidence="1">
    <location>
        <begin position="1"/>
        <end position="90"/>
    </location>
</feature>
<dbReference type="AlphaFoldDB" id="A0AAN6GM27"/>
<dbReference type="Gene3D" id="3.40.50.620">
    <property type="entry name" value="HUPs"/>
    <property type="match status" value="1"/>
</dbReference>
<dbReference type="InterPro" id="IPR006016">
    <property type="entry name" value="UspA"/>
</dbReference>
<feature type="domain" description="UspA" evidence="2">
    <location>
        <begin position="132"/>
        <end position="302"/>
    </location>
</feature>
<feature type="compositionally biased region" description="Low complexity" evidence="1">
    <location>
        <begin position="66"/>
        <end position="88"/>
    </location>
</feature>
<organism evidence="3 4">
    <name type="scientific">Tilletia horrida</name>
    <dbReference type="NCBI Taxonomy" id="155126"/>
    <lineage>
        <taxon>Eukaryota</taxon>
        <taxon>Fungi</taxon>
        <taxon>Dikarya</taxon>
        <taxon>Basidiomycota</taxon>
        <taxon>Ustilaginomycotina</taxon>
        <taxon>Exobasidiomycetes</taxon>
        <taxon>Tilletiales</taxon>
        <taxon>Tilletiaceae</taxon>
        <taxon>Tilletia</taxon>
    </lineage>
</organism>
<dbReference type="Pfam" id="PF00582">
    <property type="entry name" value="Usp"/>
    <property type="match status" value="1"/>
</dbReference>
<dbReference type="Proteomes" id="UP001176517">
    <property type="component" value="Unassembled WGS sequence"/>
</dbReference>
<keyword evidence="4" id="KW-1185">Reference proteome</keyword>
<feature type="region of interest" description="Disordered" evidence="1">
    <location>
        <begin position="172"/>
        <end position="192"/>
    </location>
</feature>
<feature type="region of interest" description="Disordered" evidence="1">
    <location>
        <begin position="332"/>
        <end position="586"/>
    </location>
</feature>
<proteinExistence type="predicted"/>
<evidence type="ECO:0000259" key="2">
    <source>
        <dbReference type="Pfam" id="PF00582"/>
    </source>
</evidence>
<feature type="compositionally biased region" description="Polar residues" evidence="1">
    <location>
        <begin position="504"/>
        <end position="514"/>
    </location>
</feature>
<protein>
    <recommendedName>
        <fullName evidence="2">UspA domain-containing protein</fullName>
    </recommendedName>
</protein>
<dbReference type="InterPro" id="IPR014729">
    <property type="entry name" value="Rossmann-like_a/b/a_fold"/>
</dbReference>
<dbReference type="PRINTS" id="PR01438">
    <property type="entry name" value="UNVRSLSTRESS"/>
</dbReference>
<sequence>MSSSQGLRSALRRPSRPQSPLNPAADPPTPNTKHAGGIVNSSAFEEVLSASSHTNTPTPPPPMPSPSSSASSTSVLSTASSTHSTSTSNIKEGYTRRVAFDTMPDAASSPSHDFSFTLQVKSKGYRRTRNTRTFMCAADGNSYSTHALEWLLDNLVEDGDEVVALRVLDAANSAGPGSDNSDSEEEAHDDKRLEEYREEANELLRSIEDLNDEMGGDRRISIVVEFVSADPRRRTLTTSITSTVVRLIHMYRPDSITIGTRGKNATLMQKMMMGAGFSNSVVVGSVSREILSRSPVPVIVVRPENKVEKHLKKRQADPKRRSYHDLMAKSLHHHHHHHNHHQPHQQQSPGSSKRTTSGSSVNSASSASSSLAPPPPPSKTGQVAVASPLSASFGPEVSKGEDKDKASTTEKAPLATATHGSTSSTSASSTSSSATASSASSTSDPSASAETTAHPSTLANPTTTITTNNNNNNNNKESSAAAIAKRKPSLKVFEREQHPAGQESPRSPTTHTSKSFTSIASALSPSSSSSSSSPSASASVSNSADSSFADEATRDEEDGSAHIRGRTLFQEPIAEEEDAAAAAAAK</sequence>
<dbReference type="InterPro" id="IPR006015">
    <property type="entry name" value="Universal_stress_UspA"/>
</dbReference>
<comment type="caution">
    <text evidence="3">The sequence shown here is derived from an EMBL/GenBank/DDBJ whole genome shotgun (WGS) entry which is preliminary data.</text>
</comment>